<feature type="region of interest" description="Disordered" evidence="1">
    <location>
        <begin position="1"/>
        <end position="37"/>
    </location>
</feature>
<evidence type="ECO:0000313" key="2">
    <source>
        <dbReference type="EMBL" id="GCC19877.1"/>
    </source>
</evidence>
<organism evidence="2 3">
    <name type="scientific">Chiloscyllium punctatum</name>
    <name type="common">Brownbanded bambooshark</name>
    <name type="synonym">Hemiscyllium punctatum</name>
    <dbReference type="NCBI Taxonomy" id="137246"/>
    <lineage>
        <taxon>Eukaryota</taxon>
        <taxon>Metazoa</taxon>
        <taxon>Chordata</taxon>
        <taxon>Craniata</taxon>
        <taxon>Vertebrata</taxon>
        <taxon>Chondrichthyes</taxon>
        <taxon>Elasmobranchii</taxon>
        <taxon>Galeomorphii</taxon>
        <taxon>Galeoidea</taxon>
        <taxon>Orectolobiformes</taxon>
        <taxon>Hemiscylliidae</taxon>
        <taxon>Chiloscyllium</taxon>
    </lineage>
</organism>
<gene>
    <name evidence="2" type="ORF">chiPu_0018594</name>
</gene>
<keyword evidence="3" id="KW-1185">Reference proteome</keyword>
<proteinExistence type="predicted"/>
<protein>
    <submittedName>
        <fullName evidence="2">Uncharacterized protein</fullName>
    </submittedName>
</protein>
<evidence type="ECO:0000256" key="1">
    <source>
        <dbReference type="SAM" id="MobiDB-lite"/>
    </source>
</evidence>
<feature type="compositionally biased region" description="Basic and acidic residues" evidence="1">
    <location>
        <begin position="20"/>
        <end position="33"/>
    </location>
</feature>
<name>A0A401RNW5_CHIPU</name>
<comment type="caution">
    <text evidence="2">The sequence shown here is derived from an EMBL/GenBank/DDBJ whole genome shotgun (WGS) entry which is preliminary data.</text>
</comment>
<sequence length="132" mass="14426">MQADSSISEHTRSRARTGRGHHDESQSGDEKRNCSCTSKAGMPRAAIALSWKSQRLDVSPFATLHHSRVAEICHDMLTLKVEIRGKKVRFTKPTLLFPKVIGSLSNSGMSRAFKTGTGPLEDSKADFGQAEA</sequence>
<accession>A0A401RNW5</accession>
<dbReference type="AlphaFoldDB" id="A0A401RNW5"/>
<evidence type="ECO:0000313" key="3">
    <source>
        <dbReference type="Proteomes" id="UP000287033"/>
    </source>
</evidence>
<reference evidence="2 3" key="1">
    <citation type="journal article" date="2018" name="Nat. Ecol. Evol.">
        <title>Shark genomes provide insights into elasmobranch evolution and the origin of vertebrates.</title>
        <authorList>
            <person name="Hara Y"/>
            <person name="Yamaguchi K"/>
            <person name="Onimaru K"/>
            <person name="Kadota M"/>
            <person name="Koyanagi M"/>
            <person name="Keeley SD"/>
            <person name="Tatsumi K"/>
            <person name="Tanaka K"/>
            <person name="Motone F"/>
            <person name="Kageyama Y"/>
            <person name="Nozu R"/>
            <person name="Adachi N"/>
            <person name="Nishimura O"/>
            <person name="Nakagawa R"/>
            <person name="Tanegashima C"/>
            <person name="Kiyatake I"/>
            <person name="Matsumoto R"/>
            <person name="Murakumo K"/>
            <person name="Nishida K"/>
            <person name="Terakita A"/>
            <person name="Kuratani S"/>
            <person name="Sato K"/>
            <person name="Hyodo S Kuraku.S."/>
        </authorList>
    </citation>
    <scope>NUCLEOTIDE SEQUENCE [LARGE SCALE GENOMIC DNA]</scope>
</reference>
<feature type="region of interest" description="Disordered" evidence="1">
    <location>
        <begin position="112"/>
        <end position="132"/>
    </location>
</feature>
<dbReference type="EMBL" id="BEZZ01001622">
    <property type="protein sequence ID" value="GCC19877.1"/>
    <property type="molecule type" value="Genomic_DNA"/>
</dbReference>
<dbReference type="Proteomes" id="UP000287033">
    <property type="component" value="Unassembled WGS sequence"/>
</dbReference>